<name>A0A2D0NAA4_FLAN2</name>
<dbReference type="Proteomes" id="UP000223913">
    <property type="component" value="Unassembled WGS sequence"/>
</dbReference>
<organism evidence="1 2">
    <name type="scientific">Flavilitoribacter nigricans (strain ATCC 23147 / DSM 23189 / NBRC 102662 / NCIMB 1420 / SS-2)</name>
    <name type="common">Lewinella nigricans</name>
    <dbReference type="NCBI Taxonomy" id="1122177"/>
    <lineage>
        <taxon>Bacteria</taxon>
        <taxon>Pseudomonadati</taxon>
        <taxon>Bacteroidota</taxon>
        <taxon>Saprospiria</taxon>
        <taxon>Saprospirales</taxon>
        <taxon>Lewinellaceae</taxon>
        <taxon>Flavilitoribacter</taxon>
    </lineage>
</organism>
<evidence type="ECO:0000313" key="2">
    <source>
        <dbReference type="Proteomes" id="UP000223913"/>
    </source>
</evidence>
<protein>
    <submittedName>
        <fullName evidence="1">Uncharacterized protein</fullName>
    </submittedName>
</protein>
<comment type="caution">
    <text evidence="1">The sequence shown here is derived from an EMBL/GenBank/DDBJ whole genome shotgun (WGS) entry which is preliminary data.</text>
</comment>
<reference evidence="1 2" key="1">
    <citation type="submission" date="2017-10" db="EMBL/GenBank/DDBJ databases">
        <title>The draft genome sequence of Lewinella nigricans NBRC 102662.</title>
        <authorList>
            <person name="Wang K."/>
        </authorList>
    </citation>
    <scope>NUCLEOTIDE SEQUENCE [LARGE SCALE GENOMIC DNA]</scope>
    <source>
        <strain evidence="1 2">NBRC 102662</strain>
    </source>
</reference>
<sequence length="171" mass="19647">MKRVRVEYDGNAAIITDDHQHIGEQFNGLMAASLTGLVGPKFKGDFGCPSTYSLDGYTNAHRMLFHFNKHYFFPFVLDNGNSFFFAFEDKRTAENLVLKFNSIGKDQVSIGSMKTPLLYENILGISYSKNVSVVYAKPLADPIVDDPRDYRYYEYIREYDPFTNEEKDIYG</sequence>
<proteinExistence type="predicted"/>
<dbReference type="AlphaFoldDB" id="A0A2D0NAA4"/>
<gene>
    <name evidence="1" type="ORF">CRP01_17535</name>
</gene>
<evidence type="ECO:0000313" key="1">
    <source>
        <dbReference type="EMBL" id="PHN05318.1"/>
    </source>
</evidence>
<accession>A0A2D0NAA4</accession>
<dbReference type="EMBL" id="PDUD01000022">
    <property type="protein sequence ID" value="PHN05318.1"/>
    <property type="molecule type" value="Genomic_DNA"/>
</dbReference>
<keyword evidence="2" id="KW-1185">Reference proteome</keyword>